<dbReference type="InterPro" id="IPR051472">
    <property type="entry name" value="T3SS_Stator/FliH"/>
</dbReference>
<dbReference type="Proteomes" id="UP000078263">
    <property type="component" value="Chromosome"/>
</dbReference>
<dbReference type="AlphaFoldDB" id="A0A192D3K6"/>
<evidence type="ECO:0000256" key="4">
    <source>
        <dbReference type="ARBA" id="ARBA00022448"/>
    </source>
</evidence>
<gene>
    <name evidence="9" type="ORF">A9D12_06075</name>
</gene>
<name>A0A192D3K6_9SPHN</name>
<evidence type="ECO:0000259" key="8">
    <source>
        <dbReference type="Pfam" id="PF02108"/>
    </source>
</evidence>
<dbReference type="GO" id="GO:0005829">
    <property type="term" value="C:cytosol"/>
    <property type="evidence" value="ECO:0007669"/>
    <property type="project" value="TreeGrafter"/>
</dbReference>
<keyword evidence="6" id="KW-0653">Protein transport</keyword>
<proteinExistence type="inferred from homology"/>
<sequence>MSDWLGALAASPDAEILPADAAPAWLARLADGGGSGFCAAPLFSPEVAAVAVEAEPEPDPPEPDPLAEATARAFADGAAQGRAAAQAEAAALAERQRALRLNFRSLDEAASAVLAEDLAATVLALCEGVLGEAARDPAGLRARAEAAAKRIGGAPDRLTLHLHPDDIALIDDSARGGMRIVPDPALAPGSVMIEGPEGTASDGPAEWRRALAAMVRG</sequence>
<comment type="similarity">
    <text evidence="2">Belongs to the FliH family.</text>
</comment>
<organism evidence="9 10">
    <name type="scientific">Erythrobacter neustonensis</name>
    <dbReference type="NCBI Taxonomy" id="1112"/>
    <lineage>
        <taxon>Bacteria</taxon>
        <taxon>Pseudomonadati</taxon>
        <taxon>Pseudomonadota</taxon>
        <taxon>Alphaproteobacteria</taxon>
        <taxon>Sphingomonadales</taxon>
        <taxon>Erythrobacteraceae</taxon>
        <taxon>Erythrobacter/Porphyrobacter group</taxon>
        <taxon>Erythrobacter</taxon>
    </lineage>
</organism>
<dbReference type="GO" id="GO:0044781">
    <property type="term" value="P:bacterial-type flagellum organization"/>
    <property type="evidence" value="ECO:0007669"/>
    <property type="project" value="UniProtKB-KW"/>
</dbReference>
<dbReference type="PANTHER" id="PTHR34982">
    <property type="entry name" value="YOP PROTEINS TRANSLOCATION PROTEIN L"/>
    <property type="match status" value="1"/>
</dbReference>
<dbReference type="KEGG" id="pns:A9D12_06075"/>
<evidence type="ECO:0000256" key="2">
    <source>
        <dbReference type="ARBA" id="ARBA00006602"/>
    </source>
</evidence>
<dbReference type="STRING" id="1112.A9D12_06075"/>
<dbReference type="Pfam" id="PF02108">
    <property type="entry name" value="FliH"/>
    <property type="match status" value="1"/>
</dbReference>
<feature type="domain" description="Flagellar assembly protein FliH/Type III secretion system HrpE" evidence="8">
    <location>
        <begin position="99"/>
        <end position="198"/>
    </location>
</feature>
<keyword evidence="4" id="KW-0813">Transport</keyword>
<dbReference type="GO" id="GO:0015031">
    <property type="term" value="P:protein transport"/>
    <property type="evidence" value="ECO:0007669"/>
    <property type="project" value="UniProtKB-KW"/>
</dbReference>
<dbReference type="InterPro" id="IPR018035">
    <property type="entry name" value="Flagellar_FliH/T3SS_HrpE"/>
</dbReference>
<evidence type="ECO:0000256" key="7">
    <source>
        <dbReference type="ARBA" id="ARBA00023225"/>
    </source>
</evidence>
<evidence type="ECO:0000313" key="10">
    <source>
        <dbReference type="Proteomes" id="UP000078263"/>
    </source>
</evidence>
<evidence type="ECO:0000256" key="5">
    <source>
        <dbReference type="ARBA" id="ARBA00022795"/>
    </source>
</evidence>
<keyword evidence="5" id="KW-1005">Bacterial flagellum biogenesis</keyword>
<comment type="function">
    <text evidence="1">Needed for flagellar regrowth and assembly.</text>
</comment>
<evidence type="ECO:0000256" key="6">
    <source>
        <dbReference type="ARBA" id="ARBA00022927"/>
    </source>
</evidence>
<keyword evidence="7" id="KW-1006">Bacterial flagellum protein export</keyword>
<evidence type="ECO:0000256" key="3">
    <source>
        <dbReference type="ARBA" id="ARBA00016507"/>
    </source>
</evidence>
<reference evidence="9 10" key="1">
    <citation type="submission" date="2016-05" db="EMBL/GenBank/DDBJ databases">
        <title>Compelete Genome Sequence of Bacteriochlorophyll-Synthesizing Bacterium Porphyrobacter neustonensis DSM 9434.</title>
        <authorList>
            <person name="Shi X.-L."/>
            <person name="Wu Y.-H."/>
            <person name="Cheng H."/>
            <person name="Xu L."/>
            <person name="Zhang X.-Q."/>
            <person name="Wang C.-S."/>
            <person name="Xu X.-W."/>
        </authorList>
    </citation>
    <scope>NUCLEOTIDE SEQUENCE [LARGE SCALE GENOMIC DNA]</scope>
    <source>
        <strain evidence="9 10">DSM 9434</strain>
    </source>
</reference>
<dbReference type="PANTHER" id="PTHR34982:SF1">
    <property type="entry name" value="FLAGELLAR ASSEMBLY PROTEIN FLIH"/>
    <property type="match status" value="1"/>
</dbReference>
<dbReference type="EMBL" id="CP016033">
    <property type="protein sequence ID" value="ANK12586.1"/>
    <property type="molecule type" value="Genomic_DNA"/>
</dbReference>
<accession>A0A192D3K6</accession>
<dbReference type="RefSeq" id="WP_068350496.1">
    <property type="nucleotide sequence ID" value="NZ_CP016033.1"/>
</dbReference>
<dbReference type="OrthoDB" id="7506803at2"/>
<protein>
    <recommendedName>
        <fullName evidence="3">Flagellar assembly protein FliH</fullName>
    </recommendedName>
</protein>
<evidence type="ECO:0000256" key="1">
    <source>
        <dbReference type="ARBA" id="ARBA00003041"/>
    </source>
</evidence>
<evidence type="ECO:0000313" key="9">
    <source>
        <dbReference type="EMBL" id="ANK12586.1"/>
    </source>
</evidence>
<keyword evidence="10" id="KW-1185">Reference proteome</keyword>